<feature type="region of interest" description="Disordered" evidence="1">
    <location>
        <begin position="71"/>
        <end position="103"/>
    </location>
</feature>
<dbReference type="PANTHER" id="PTHR15503">
    <property type="entry name" value="LDOC1 RELATED"/>
    <property type="match status" value="1"/>
</dbReference>
<accession>A0AA39SXD6</accession>
<evidence type="ECO:0000256" key="1">
    <source>
        <dbReference type="SAM" id="MobiDB-lite"/>
    </source>
</evidence>
<dbReference type="AlphaFoldDB" id="A0AA39SXD6"/>
<feature type="region of interest" description="Disordered" evidence="1">
    <location>
        <begin position="272"/>
        <end position="291"/>
    </location>
</feature>
<dbReference type="Gene3D" id="2.40.70.10">
    <property type="entry name" value="Acid Proteases"/>
    <property type="match status" value="1"/>
</dbReference>
<evidence type="ECO:0000313" key="4">
    <source>
        <dbReference type="Proteomes" id="UP001168877"/>
    </source>
</evidence>
<gene>
    <name evidence="3" type="ORF">LWI29_012574</name>
</gene>
<dbReference type="PANTHER" id="PTHR15503:SF22">
    <property type="entry name" value="TRANSPOSON TY3-I GAG POLYPROTEIN"/>
    <property type="match status" value="1"/>
</dbReference>
<evidence type="ECO:0000259" key="2">
    <source>
        <dbReference type="Pfam" id="PF03732"/>
    </source>
</evidence>
<feature type="domain" description="Retrotransposon gag" evidence="2">
    <location>
        <begin position="147"/>
        <end position="236"/>
    </location>
</feature>
<organism evidence="3 4">
    <name type="scientific">Acer saccharum</name>
    <name type="common">Sugar maple</name>
    <dbReference type="NCBI Taxonomy" id="4024"/>
    <lineage>
        <taxon>Eukaryota</taxon>
        <taxon>Viridiplantae</taxon>
        <taxon>Streptophyta</taxon>
        <taxon>Embryophyta</taxon>
        <taxon>Tracheophyta</taxon>
        <taxon>Spermatophyta</taxon>
        <taxon>Magnoliopsida</taxon>
        <taxon>eudicotyledons</taxon>
        <taxon>Gunneridae</taxon>
        <taxon>Pentapetalae</taxon>
        <taxon>rosids</taxon>
        <taxon>malvids</taxon>
        <taxon>Sapindales</taxon>
        <taxon>Sapindaceae</taxon>
        <taxon>Hippocastanoideae</taxon>
        <taxon>Acereae</taxon>
        <taxon>Acer</taxon>
    </lineage>
</organism>
<dbReference type="CDD" id="cd00303">
    <property type="entry name" value="retropepsin_like"/>
    <property type="match status" value="1"/>
</dbReference>
<protein>
    <recommendedName>
        <fullName evidence="2">Retrotransposon gag domain-containing protein</fullName>
    </recommendedName>
</protein>
<dbReference type="Proteomes" id="UP001168877">
    <property type="component" value="Unassembled WGS sequence"/>
</dbReference>
<evidence type="ECO:0000313" key="3">
    <source>
        <dbReference type="EMBL" id="KAK0600184.1"/>
    </source>
</evidence>
<reference evidence="3" key="1">
    <citation type="journal article" date="2022" name="Plant J.">
        <title>Strategies of tolerance reflected in two North American maple genomes.</title>
        <authorList>
            <person name="McEvoy S.L."/>
            <person name="Sezen U.U."/>
            <person name="Trouern-Trend A."/>
            <person name="McMahon S.M."/>
            <person name="Schaberg P.G."/>
            <person name="Yang J."/>
            <person name="Wegrzyn J.L."/>
            <person name="Swenson N.G."/>
        </authorList>
    </citation>
    <scope>NUCLEOTIDE SEQUENCE</scope>
    <source>
        <strain evidence="3">NS2018</strain>
    </source>
</reference>
<dbReference type="InterPro" id="IPR021109">
    <property type="entry name" value="Peptidase_aspartic_dom_sf"/>
</dbReference>
<sequence length="481" mass="54574">MDQRVKNLEQTMESISTGQQNLKQTMESISTGQQNLKQTMESLSTGQQELLNRIVDMFEKLSTRMDNLANNTVREHGDSSRAPSQTVGGRHHINTGNGAGSSSSYVPRLVKLDFPRFNGGEDPTSWLCRAKQFFQFQATLEADRVSLASFHLEGDAQLWYQLQKQEYPFLVWSDFKEGLLSRFGPNQFCDFFGELTKLQQSGTIQDYQTRFEKLLAKVGQLPQARQVSCFVSGLRDSIRADVQAGRPTTLTAAIGLAHVYEAHNLSQRRINPPVPKNNHQPDKNTTHYQPVIPVRKMTPTELYDRRNKRLCYNCDEKFKPGHRCKKLFVIEACLDEDDGDLIMEEDCEDENQLVETLEISLHAINRVRSSETMRIQGSLRQVAVYALIDSGSTHNFVSAKLAKKVCLKPQLGGNLRVTVASGIKPSNKAAKAHQRFQTSPPERKFLRMESVRTEEDQPWVHSARKKPWNIPAGDSYELQVD</sequence>
<proteinExistence type="predicted"/>
<reference evidence="3" key="2">
    <citation type="submission" date="2023-06" db="EMBL/GenBank/DDBJ databases">
        <authorList>
            <person name="Swenson N.G."/>
            <person name="Wegrzyn J.L."/>
            <person name="Mcevoy S.L."/>
        </authorList>
    </citation>
    <scope>NUCLEOTIDE SEQUENCE</scope>
    <source>
        <strain evidence="3">NS2018</strain>
        <tissue evidence="3">Leaf</tissue>
    </source>
</reference>
<keyword evidence="4" id="KW-1185">Reference proteome</keyword>
<dbReference type="Gene3D" id="1.10.520.60">
    <property type="match status" value="1"/>
</dbReference>
<name>A0AA39SXD6_ACESA</name>
<dbReference type="InterPro" id="IPR005162">
    <property type="entry name" value="Retrotrans_gag_dom"/>
</dbReference>
<dbReference type="EMBL" id="JAUESC010000003">
    <property type="protein sequence ID" value="KAK0600184.1"/>
    <property type="molecule type" value="Genomic_DNA"/>
</dbReference>
<feature type="compositionally biased region" description="Polar residues" evidence="1">
    <location>
        <begin position="94"/>
        <end position="103"/>
    </location>
</feature>
<comment type="caution">
    <text evidence="3">The sequence shown here is derived from an EMBL/GenBank/DDBJ whole genome shotgun (WGS) entry which is preliminary data.</text>
</comment>
<dbReference type="InterPro" id="IPR032567">
    <property type="entry name" value="RTL1-rel"/>
</dbReference>
<dbReference type="Pfam" id="PF03732">
    <property type="entry name" value="Retrotrans_gag"/>
    <property type="match status" value="1"/>
</dbReference>